<evidence type="ECO:0000313" key="6">
    <source>
        <dbReference type="Proteomes" id="UP001176521"/>
    </source>
</evidence>
<comment type="caution">
    <text evidence="5">The sequence shown here is derived from an EMBL/GenBank/DDBJ whole genome shotgun (WGS) entry which is preliminary data.</text>
</comment>
<organism evidence="5 6">
    <name type="scientific">Tilletia horrida</name>
    <dbReference type="NCBI Taxonomy" id="155126"/>
    <lineage>
        <taxon>Eukaryota</taxon>
        <taxon>Fungi</taxon>
        <taxon>Dikarya</taxon>
        <taxon>Basidiomycota</taxon>
        <taxon>Ustilaginomycotina</taxon>
        <taxon>Exobasidiomycetes</taxon>
        <taxon>Tilletiales</taxon>
        <taxon>Tilletiaceae</taxon>
        <taxon>Tilletia</taxon>
    </lineage>
</organism>
<feature type="domain" description="CCHC-type" evidence="4">
    <location>
        <begin position="342"/>
        <end position="357"/>
    </location>
</feature>
<feature type="compositionally biased region" description="Basic and acidic residues" evidence="3">
    <location>
        <begin position="50"/>
        <end position="74"/>
    </location>
</feature>
<evidence type="ECO:0000313" key="5">
    <source>
        <dbReference type="EMBL" id="KAK0519266.1"/>
    </source>
</evidence>
<keyword evidence="2" id="KW-0863">Zinc-finger</keyword>
<feature type="region of interest" description="Disordered" evidence="3">
    <location>
        <begin position="283"/>
        <end position="383"/>
    </location>
</feature>
<keyword evidence="1" id="KW-0507">mRNA processing</keyword>
<feature type="compositionally biased region" description="Gly residues" evidence="3">
    <location>
        <begin position="308"/>
        <end position="334"/>
    </location>
</feature>
<feature type="compositionally biased region" description="Basic and acidic residues" evidence="3">
    <location>
        <begin position="374"/>
        <end position="383"/>
    </location>
</feature>
<feature type="region of interest" description="Disordered" evidence="3">
    <location>
        <begin position="50"/>
        <end position="76"/>
    </location>
</feature>
<dbReference type="InterPro" id="IPR036875">
    <property type="entry name" value="Znf_CCHC_sf"/>
</dbReference>
<dbReference type="SMART" id="SM00343">
    <property type="entry name" value="ZnF_C2HC"/>
    <property type="match status" value="1"/>
</dbReference>
<dbReference type="EMBL" id="JAPDMQ010001038">
    <property type="protein sequence ID" value="KAK0519266.1"/>
    <property type="molecule type" value="Genomic_DNA"/>
</dbReference>
<dbReference type="Gene3D" id="4.10.60.10">
    <property type="entry name" value="Zinc finger, CCHC-type"/>
    <property type="match status" value="1"/>
</dbReference>
<accession>A0AAN6JH21</accession>
<dbReference type="InterPro" id="IPR001878">
    <property type="entry name" value="Znf_CCHC"/>
</dbReference>
<dbReference type="AlphaFoldDB" id="A0AAN6JH21"/>
<dbReference type="SUPFAM" id="SSF57756">
    <property type="entry name" value="Retrovirus zinc finger-like domains"/>
    <property type="match status" value="1"/>
</dbReference>
<keyword evidence="6" id="KW-1185">Reference proteome</keyword>
<dbReference type="GO" id="GO:0006397">
    <property type="term" value="P:mRNA processing"/>
    <property type="evidence" value="ECO:0007669"/>
    <property type="project" value="UniProtKB-KW"/>
</dbReference>
<sequence length="383" mass="41579">MAPPPDTTTQPDQALPENARLVMEQLQRRVREGTPVDEALREVLAVTVRGEAEHSADLRSEPEKPAPPAKKESVVDTPVYNTAARTIHTVPKLDFGNYSTWLHQFKLLIQMIPHAIDHLEGREYPATHVMPSTHMPVGKASPGYDPELDLALGNLLQKTVGPKLTNFVMRETKKGGDQLTFIFPALKKHVAKADPATQITLLGTLSNVRQSSESIERLGDKLMGLFEQAANAGLDIDECQQVHYLCSAVLDRYHARRAMVLDSLGTREGVTFHEALEKFKQEEAMMSRTTASDISGAARATHRDSQQGGAGRRGGADGGPASGSSGGGGSGGRGRGPRGPICFKCKNPGHIKRNCPDNKHKTPGGDTHNSGHNNNDRDSFNRQ</sequence>
<keyword evidence="2" id="KW-0862">Zinc</keyword>
<proteinExistence type="predicted"/>
<dbReference type="GO" id="GO:0008270">
    <property type="term" value="F:zinc ion binding"/>
    <property type="evidence" value="ECO:0007669"/>
    <property type="project" value="UniProtKB-KW"/>
</dbReference>
<evidence type="ECO:0000259" key="4">
    <source>
        <dbReference type="PROSITE" id="PS50158"/>
    </source>
</evidence>
<dbReference type="Proteomes" id="UP001176521">
    <property type="component" value="Unassembled WGS sequence"/>
</dbReference>
<reference evidence="5" key="1">
    <citation type="journal article" date="2023" name="PhytoFront">
        <title>Draft Genome Resources of Seven Strains of Tilletia horrida, Causal Agent of Kernel Smut of Rice.</title>
        <authorList>
            <person name="Khanal S."/>
            <person name="Antony Babu S."/>
            <person name="Zhou X.G."/>
        </authorList>
    </citation>
    <scope>NUCLEOTIDE SEQUENCE</scope>
    <source>
        <strain evidence="5">TX3</strain>
    </source>
</reference>
<keyword evidence="2" id="KW-0479">Metal-binding</keyword>
<evidence type="ECO:0000256" key="2">
    <source>
        <dbReference type="PROSITE-ProRule" id="PRU00047"/>
    </source>
</evidence>
<evidence type="ECO:0000256" key="1">
    <source>
        <dbReference type="ARBA" id="ARBA00022664"/>
    </source>
</evidence>
<dbReference type="GO" id="GO:0003676">
    <property type="term" value="F:nucleic acid binding"/>
    <property type="evidence" value="ECO:0007669"/>
    <property type="project" value="InterPro"/>
</dbReference>
<gene>
    <name evidence="5" type="ORF">OC842_007506</name>
</gene>
<dbReference type="Pfam" id="PF00098">
    <property type="entry name" value="zf-CCHC"/>
    <property type="match status" value="1"/>
</dbReference>
<protein>
    <recommendedName>
        <fullName evidence="4">CCHC-type domain-containing protein</fullName>
    </recommendedName>
</protein>
<name>A0AAN6JH21_9BASI</name>
<dbReference type="PROSITE" id="PS50158">
    <property type="entry name" value="ZF_CCHC"/>
    <property type="match status" value="1"/>
</dbReference>
<evidence type="ECO:0000256" key="3">
    <source>
        <dbReference type="SAM" id="MobiDB-lite"/>
    </source>
</evidence>